<dbReference type="Proteomes" id="UP000195667">
    <property type="component" value="Unassembled WGS sequence"/>
</dbReference>
<comment type="pathway">
    <text evidence="1">Carbohydrate degradation; glycolysis; pyruvate from D-glyceraldehyde 3-phosphate: step 5/5.</text>
</comment>
<dbReference type="InterPro" id="IPR011037">
    <property type="entry name" value="Pyrv_Knase-like_insert_dom_sf"/>
</dbReference>
<feature type="domain" description="Pyruvate kinase barrel" evidence="12">
    <location>
        <begin position="383"/>
        <end position="596"/>
    </location>
</feature>
<dbReference type="GO" id="GO:0005524">
    <property type="term" value="F:ATP binding"/>
    <property type="evidence" value="ECO:0007669"/>
    <property type="project" value="UniProtKB-KW"/>
</dbReference>
<name>A0A1R4H0Y4_9GAMM</name>
<dbReference type="NCBIfam" id="NF011314">
    <property type="entry name" value="PRK14725.1"/>
    <property type="match status" value="1"/>
</dbReference>
<evidence type="ECO:0000256" key="4">
    <source>
        <dbReference type="ARBA" id="ARBA00022679"/>
    </source>
</evidence>
<proteinExistence type="inferred from homology"/>
<reference evidence="14" key="1">
    <citation type="submission" date="2017-02" db="EMBL/GenBank/DDBJ databases">
        <authorList>
            <person name="Daims H."/>
        </authorList>
    </citation>
    <scope>NUCLEOTIDE SEQUENCE [LARGE SCALE GENOMIC DNA]</scope>
</reference>
<evidence type="ECO:0000259" key="12">
    <source>
        <dbReference type="Pfam" id="PF00224"/>
    </source>
</evidence>
<evidence type="ECO:0000256" key="3">
    <source>
        <dbReference type="ARBA" id="ARBA00012142"/>
    </source>
</evidence>
<dbReference type="InterPro" id="IPR040442">
    <property type="entry name" value="Pyrv_kinase-like_dom_sf"/>
</dbReference>
<dbReference type="RefSeq" id="WP_087142157.1">
    <property type="nucleotide sequence ID" value="NZ_FUKI01000016.1"/>
</dbReference>
<gene>
    <name evidence="13" type="primary">pyk</name>
    <name evidence="13" type="ORF">CRENPOLYSF1_1120013</name>
</gene>
<dbReference type="PANTHER" id="PTHR11817">
    <property type="entry name" value="PYRUVATE KINASE"/>
    <property type="match status" value="1"/>
</dbReference>
<dbReference type="InterPro" id="IPR015813">
    <property type="entry name" value="Pyrv/PenolPyrv_kinase-like_dom"/>
</dbReference>
<evidence type="ECO:0000256" key="2">
    <source>
        <dbReference type="ARBA" id="ARBA00008663"/>
    </source>
</evidence>
<keyword evidence="4 13" id="KW-0808">Transferase</keyword>
<comment type="similarity">
    <text evidence="2">Belongs to the pyruvate kinase family.</text>
</comment>
<evidence type="ECO:0000256" key="11">
    <source>
        <dbReference type="ARBA" id="ARBA00023317"/>
    </source>
</evidence>
<evidence type="ECO:0000256" key="10">
    <source>
        <dbReference type="ARBA" id="ARBA00023152"/>
    </source>
</evidence>
<dbReference type="EC" id="2.7.1.40" evidence="3"/>
<dbReference type="SUPFAM" id="SSF51621">
    <property type="entry name" value="Phosphoenolpyruvate/pyruvate domain"/>
    <property type="match status" value="1"/>
</dbReference>
<keyword evidence="5" id="KW-0479">Metal-binding</keyword>
<keyword evidence="8" id="KW-0067">ATP-binding</keyword>
<feature type="domain" description="Pyruvate kinase barrel" evidence="12">
    <location>
        <begin position="146"/>
        <end position="231"/>
    </location>
</feature>
<dbReference type="InterPro" id="IPR015793">
    <property type="entry name" value="Pyrv_Knase_brl"/>
</dbReference>
<evidence type="ECO:0000256" key="5">
    <source>
        <dbReference type="ARBA" id="ARBA00022723"/>
    </source>
</evidence>
<keyword evidence="6" id="KW-0547">Nucleotide-binding</keyword>
<sequence>MSNTAATHNRDSYCDTLKQLLTEISGIRDEIDIHSADRLQKYKSNYRSGVFTRGAHNLAHYLALRQFDLRHLQDRLAQAGLSSLGRSEASVMSTLEAVIDVLQRATDHSYQPGEQNPSESGFNRGQQLLDQHSIELFGPFHGNSKVHVMVTLATDAAWNYELIQALLEKGMTCARINCAHDDTLIWRNMIKNIRRAETETGKICRILMDLAGHKIRTGAIALGSPVHHLKVKKNVYGKTIAPAQLILTATAGKKSENTEATPALFSVSIPKALHKRLALKSSLGFMDARDKQRYLQVDQTLSATEWLVSCNQNSYLMSETELTLLEQGQEDTELADNFMLGKFSGESLEIRLFKNDTLLLTENDVIGSPAEYDESGILLKPAQIGCTLSSFSKKLHYGQQVWIDDGKLGAVVEAISDAGALLRVTQTRSTGVRIQSDKGINFPDTELGLPPLSEKDLKDLDFACTHADLIGFSFVETLADMDYLIAELAKRNAIEFPIIAKIETNLAVKNLPDIILGTIGRHSLGIMIARGDLAVELGSARLAEIQEELLWLCEAAHVPVIWATQVLESIAKKGVRSRPEFTDAAMAVRAECVMLNKGPYILDAIEALVNVMVRMQEHQRKKFSRLRALHW</sequence>
<protein>
    <recommendedName>
        <fullName evidence="3">pyruvate kinase</fullName>
        <ecNumber evidence="3">2.7.1.40</ecNumber>
    </recommendedName>
</protein>
<dbReference type="Gene3D" id="3.20.20.60">
    <property type="entry name" value="Phosphoenolpyruvate-binding domains"/>
    <property type="match status" value="2"/>
</dbReference>
<dbReference type="EMBL" id="FUKI01000016">
    <property type="protein sequence ID" value="SJM89509.1"/>
    <property type="molecule type" value="Genomic_DNA"/>
</dbReference>
<evidence type="ECO:0000256" key="6">
    <source>
        <dbReference type="ARBA" id="ARBA00022741"/>
    </source>
</evidence>
<evidence type="ECO:0000256" key="1">
    <source>
        <dbReference type="ARBA" id="ARBA00004997"/>
    </source>
</evidence>
<dbReference type="GO" id="GO:0016301">
    <property type="term" value="F:kinase activity"/>
    <property type="evidence" value="ECO:0007669"/>
    <property type="project" value="UniProtKB-KW"/>
</dbReference>
<accession>A0A1R4H0Y4</accession>
<evidence type="ECO:0000313" key="14">
    <source>
        <dbReference type="Proteomes" id="UP000195667"/>
    </source>
</evidence>
<dbReference type="OrthoDB" id="9812123at2"/>
<dbReference type="AlphaFoldDB" id="A0A1R4H0Y4"/>
<dbReference type="Pfam" id="PF00224">
    <property type="entry name" value="PK"/>
    <property type="match status" value="2"/>
</dbReference>
<keyword evidence="7 13" id="KW-0418">Kinase</keyword>
<keyword evidence="9" id="KW-0460">Magnesium</keyword>
<dbReference type="SUPFAM" id="SSF50800">
    <property type="entry name" value="PK beta-barrel domain-like"/>
    <property type="match status" value="1"/>
</dbReference>
<keyword evidence="11 13" id="KW-0670">Pyruvate</keyword>
<evidence type="ECO:0000256" key="9">
    <source>
        <dbReference type="ARBA" id="ARBA00022842"/>
    </source>
</evidence>
<evidence type="ECO:0000256" key="7">
    <source>
        <dbReference type="ARBA" id="ARBA00022777"/>
    </source>
</evidence>
<dbReference type="GO" id="GO:0004743">
    <property type="term" value="F:pyruvate kinase activity"/>
    <property type="evidence" value="ECO:0007669"/>
    <property type="project" value="UniProtKB-EC"/>
</dbReference>
<keyword evidence="10" id="KW-0324">Glycolysis</keyword>
<evidence type="ECO:0000256" key="8">
    <source>
        <dbReference type="ARBA" id="ARBA00022840"/>
    </source>
</evidence>
<dbReference type="UniPathway" id="UPA00109">
    <property type="reaction ID" value="UER00188"/>
</dbReference>
<dbReference type="InterPro" id="IPR001697">
    <property type="entry name" value="Pyr_Knase"/>
</dbReference>
<organism evidence="13 14">
    <name type="scientific">Crenothrix polyspora</name>
    <dbReference type="NCBI Taxonomy" id="360316"/>
    <lineage>
        <taxon>Bacteria</taxon>
        <taxon>Pseudomonadati</taxon>
        <taxon>Pseudomonadota</taxon>
        <taxon>Gammaproteobacteria</taxon>
        <taxon>Methylococcales</taxon>
        <taxon>Crenotrichaceae</taxon>
        <taxon>Crenothrix</taxon>
    </lineage>
</organism>
<keyword evidence="14" id="KW-1185">Reference proteome</keyword>
<dbReference type="GO" id="GO:0000287">
    <property type="term" value="F:magnesium ion binding"/>
    <property type="evidence" value="ECO:0007669"/>
    <property type="project" value="InterPro"/>
</dbReference>
<dbReference type="GO" id="GO:0030955">
    <property type="term" value="F:potassium ion binding"/>
    <property type="evidence" value="ECO:0007669"/>
    <property type="project" value="InterPro"/>
</dbReference>
<evidence type="ECO:0000313" key="13">
    <source>
        <dbReference type="EMBL" id="SJM89509.1"/>
    </source>
</evidence>